<reference evidence="1 2" key="1">
    <citation type="submission" date="2022-10" db="EMBL/GenBank/DDBJ databases">
        <title>Luteolibacter flavescens strain MCCC 1K03193, whole genome shotgun sequencing project.</title>
        <authorList>
            <person name="Zhao G."/>
            <person name="Shen L."/>
        </authorList>
    </citation>
    <scope>NUCLEOTIDE SEQUENCE [LARGE SCALE GENOMIC DNA]</scope>
    <source>
        <strain evidence="1 2">MCCC 1K03193</strain>
    </source>
</reference>
<dbReference type="RefSeq" id="WP_264501556.1">
    <property type="nucleotide sequence ID" value="NZ_JAPDDS010000006.1"/>
</dbReference>
<accession>A0ABT3FPV1</accession>
<evidence type="ECO:0000313" key="2">
    <source>
        <dbReference type="Proteomes" id="UP001207930"/>
    </source>
</evidence>
<name>A0ABT3FPV1_9BACT</name>
<comment type="caution">
    <text evidence="1">The sequence shown here is derived from an EMBL/GenBank/DDBJ whole genome shotgun (WGS) entry which is preliminary data.</text>
</comment>
<dbReference type="InterPro" id="IPR014729">
    <property type="entry name" value="Rossmann-like_a/b/a_fold"/>
</dbReference>
<dbReference type="Proteomes" id="UP001207930">
    <property type="component" value="Unassembled WGS sequence"/>
</dbReference>
<organism evidence="1 2">
    <name type="scientific">Luteolibacter flavescens</name>
    <dbReference type="NCBI Taxonomy" id="1859460"/>
    <lineage>
        <taxon>Bacteria</taxon>
        <taxon>Pseudomonadati</taxon>
        <taxon>Verrucomicrobiota</taxon>
        <taxon>Verrucomicrobiia</taxon>
        <taxon>Verrucomicrobiales</taxon>
        <taxon>Verrucomicrobiaceae</taxon>
        <taxon>Luteolibacter</taxon>
    </lineage>
</organism>
<proteinExistence type="predicted"/>
<evidence type="ECO:0008006" key="3">
    <source>
        <dbReference type="Google" id="ProtNLM"/>
    </source>
</evidence>
<evidence type="ECO:0000313" key="1">
    <source>
        <dbReference type="EMBL" id="MCW1885601.1"/>
    </source>
</evidence>
<dbReference type="EMBL" id="JAPDDS010000006">
    <property type="protein sequence ID" value="MCW1885601.1"/>
    <property type="molecule type" value="Genomic_DNA"/>
</dbReference>
<dbReference type="Gene3D" id="3.40.50.620">
    <property type="entry name" value="HUPs"/>
    <property type="match status" value="1"/>
</dbReference>
<protein>
    <recommendedName>
        <fullName evidence="3">Phosphoadenosine phosphosulfate reductase</fullName>
    </recommendedName>
</protein>
<sequence>MIDLSDTITLLSLGAGVQSTTLALLAEAGEIERPAAAIFADTGDEPAKVYEHLERLRGMISFPVHIVRVGKGLGADFLGALSSETGSCGQPPFYVRAPDMTPEEIEHVLCMPEPRPEDFPASDAFFLSADDSEQWGENDAFGQALYSHWALRNKALRKDEGGMLWRKCTTDYKIIPIRRKARLIMEAAGARCIVQQIGISTDEAERERTSDVQYIHNDHPLLRLGWSRAKCEAWLWERFSMRVPKSACRWCPYRSNAGWRAMKKDEPDEFELACQFDEAIREAQGKKVNGAGIIGRLYVHRSFTPLRTANLADLPGQRDFGFEQECHGMCGL</sequence>
<keyword evidence="2" id="KW-1185">Reference proteome</keyword>
<gene>
    <name evidence="1" type="ORF">OKA04_12755</name>
</gene>